<dbReference type="InterPro" id="IPR039424">
    <property type="entry name" value="SBP_5"/>
</dbReference>
<dbReference type="Proteomes" id="UP001501842">
    <property type="component" value="Unassembled WGS sequence"/>
</dbReference>
<dbReference type="Gene3D" id="3.40.190.10">
    <property type="entry name" value="Periplasmic binding protein-like II"/>
    <property type="match status" value="1"/>
</dbReference>
<dbReference type="RefSeq" id="WP_344451775.1">
    <property type="nucleotide sequence ID" value="NZ_BAAATZ010000013.1"/>
</dbReference>
<evidence type="ECO:0000256" key="1">
    <source>
        <dbReference type="ARBA" id="ARBA00005695"/>
    </source>
</evidence>
<keyword evidence="3" id="KW-0732">Signal</keyword>
<feature type="domain" description="Solute-binding protein family 5" evidence="4">
    <location>
        <begin position="87"/>
        <end position="453"/>
    </location>
</feature>
<dbReference type="Gene3D" id="3.10.105.10">
    <property type="entry name" value="Dipeptide-binding Protein, Domain 3"/>
    <property type="match status" value="1"/>
</dbReference>
<comment type="similarity">
    <text evidence="1">Belongs to the bacterial solute-binding protein 5 family.</text>
</comment>
<dbReference type="Pfam" id="PF00496">
    <property type="entry name" value="SBP_bac_5"/>
    <property type="match status" value="1"/>
</dbReference>
<evidence type="ECO:0000256" key="2">
    <source>
        <dbReference type="ARBA" id="ARBA00022448"/>
    </source>
</evidence>
<dbReference type="EMBL" id="BAAATZ010000013">
    <property type="protein sequence ID" value="GAA2728700.1"/>
    <property type="molecule type" value="Genomic_DNA"/>
</dbReference>
<dbReference type="PANTHER" id="PTHR30290">
    <property type="entry name" value="PERIPLASMIC BINDING COMPONENT OF ABC TRANSPORTER"/>
    <property type="match status" value="1"/>
</dbReference>
<reference evidence="6" key="1">
    <citation type="journal article" date="2019" name="Int. J. Syst. Evol. Microbiol.">
        <title>The Global Catalogue of Microorganisms (GCM) 10K type strain sequencing project: providing services to taxonomists for standard genome sequencing and annotation.</title>
        <authorList>
            <consortium name="The Broad Institute Genomics Platform"/>
            <consortium name="The Broad Institute Genome Sequencing Center for Infectious Disease"/>
            <person name="Wu L."/>
            <person name="Ma J."/>
        </authorList>
    </citation>
    <scope>NUCLEOTIDE SEQUENCE [LARGE SCALE GENOMIC DNA]</scope>
    <source>
        <strain evidence="6">JCM 8201</strain>
    </source>
</reference>
<organism evidence="5 6">
    <name type="scientific">Actinocorallia aurantiaca</name>
    <dbReference type="NCBI Taxonomy" id="46204"/>
    <lineage>
        <taxon>Bacteria</taxon>
        <taxon>Bacillati</taxon>
        <taxon>Actinomycetota</taxon>
        <taxon>Actinomycetes</taxon>
        <taxon>Streptosporangiales</taxon>
        <taxon>Thermomonosporaceae</taxon>
        <taxon>Actinocorallia</taxon>
    </lineage>
</organism>
<dbReference type="InterPro" id="IPR030678">
    <property type="entry name" value="Peptide/Ni-bd"/>
</dbReference>
<dbReference type="InterPro" id="IPR000914">
    <property type="entry name" value="SBP_5_dom"/>
</dbReference>
<evidence type="ECO:0000259" key="4">
    <source>
        <dbReference type="Pfam" id="PF00496"/>
    </source>
</evidence>
<dbReference type="SUPFAM" id="SSF53850">
    <property type="entry name" value="Periplasmic binding protein-like II"/>
    <property type="match status" value="1"/>
</dbReference>
<proteinExistence type="inferred from homology"/>
<evidence type="ECO:0000256" key="3">
    <source>
        <dbReference type="ARBA" id="ARBA00022729"/>
    </source>
</evidence>
<evidence type="ECO:0000313" key="5">
    <source>
        <dbReference type="EMBL" id="GAA2728700.1"/>
    </source>
</evidence>
<sequence>MSAPPSSSPRRPRRALVPALSLGVAAAALLTACSSGTNGSGPKDASLTIAVASFQNCFDVSLTGGRNSTATHQILDTLTDQDPETGEIVPRLAEKWEVNDEYTEFAFHLRKDVTFSDGTKLDAKAVAANFTKLAELIGQAKTDTLVLNALNSFDKAEAVDEFTVKLTFKLPELGFLRNASDPYLGILSASTLARTTEERCAGQLVGTGPFVFDKIVKDKQIVLKRREDYAWSAKGVAEHEGPARLKSVTFELVPESSVRVGGLVSGQFDLGDDIPVTDLAQLRSAGRNIVSKAVPNLVPGMRPNPYSPLGSDDAVRRAILKGIDLDEITSTLYPEIYKKPTSIVASTTAGWKDFSAELAHDPQGAEKILDEAGWKRGSDGVRQKDGVRLSPKITYIVGNFFGATQQELELVQQQLAKIGIEVRIKANTPADNAAMLKDISKADYDFLTGSGASKDIDFLAGLFKKTNSALLGAEQPELEAQADALNEATTPEARTRAAENLQKYVIEHGHWIPLREQTKIVAVSPKVKGYKLDTYAAHFFYDAEATG</sequence>
<dbReference type="PIRSF" id="PIRSF002741">
    <property type="entry name" value="MppA"/>
    <property type="match status" value="1"/>
</dbReference>
<evidence type="ECO:0000313" key="6">
    <source>
        <dbReference type="Proteomes" id="UP001501842"/>
    </source>
</evidence>
<dbReference type="PANTHER" id="PTHR30290:SF9">
    <property type="entry name" value="OLIGOPEPTIDE-BINDING PROTEIN APPA"/>
    <property type="match status" value="1"/>
</dbReference>
<comment type="caution">
    <text evidence="5">The sequence shown here is derived from an EMBL/GenBank/DDBJ whole genome shotgun (WGS) entry which is preliminary data.</text>
</comment>
<protein>
    <submittedName>
        <fullName evidence="5">TIGR04028 family ABC transporter substrate-binding protein</fullName>
    </submittedName>
</protein>
<keyword evidence="2" id="KW-0813">Transport</keyword>
<name>A0ABP6GSX7_9ACTN</name>
<accession>A0ABP6GSX7</accession>
<keyword evidence="6" id="KW-1185">Reference proteome</keyword>
<gene>
    <name evidence="5" type="ORF">GCM10010439_37500</name>
</gene>